<organism evidence="1">
    <name type="scientific">Arundo donax</name>
    <name type="common">Giant reed</name>
    <name type="synonym">Donax arundinaceus</name>
    <dbReference type="NCBI Taxonomy" id="35708"/>
    <lineage>
        <taxon>Eukaryota</taxon>
        <taxon>Viridiplantae</taxon>
        <taxon>Streptophyta</taxon>
        <taxon>Embryophyta</taxon>
        <taxon>Tracheophyta</taxon>
        <taxon>Spermatophyta</taxon>
        <taxon>Magnoliopsida</taxon>
        <taxon>Liliopsida</taxon>
        <taxon>Poales</taxon>
        <taxon>Poaceae</taxon>
        <taxon>PACMAD clade</taxon>
        <taxon>Arundinoideae</taxon>
        <taxon>Arundineae</taxon>
        <taxon>Arundo</taxon>
    </lineage>
</organism>
<name>A0A0A9B8P6_ARUDO</name>
<proteinExistence type="predicted"/>
<dbReference type="EMBL" id="GBRH01237531">
    <property type="protein sequence ID" value="JAD60364.1"/>
    <property type="molecule type" value="Transcribed_RNA"/>
</dbReference>
<evidence type="ECO:0000313" key="1">
    <source>
        <dbReference type="EMBL" id="JAD60364.1"/>
    </source>
</evidence>
<dbReference type="AlphaFoldDB" id="A0A0A9B8P6"/>
<protein>
    <submittedName>
        <fullName evidence="1">Uncharacterized protein</fullName>
    </submittedName>
</protein>
<sequence length="53" mass="6015">MTIIRTQRQTLIDVSVSKKPCFYSWSVYVALSQVTLKKDLIILTENEYGSCGS</sequence>
<reference evidence="1" key="2">
    <citation type="journal article" date="2015" name="Data Brief">
        <title>Shoot transcriptome of the giant reed, Arundo donax.</title>
        <authorList>
            <person name="Barrero R.A."/>
            <person name="Guerrero F.D."/>
            <person name="Moolhuijzen P."/>
            <person name="Goolsby J.A."/>
            <person name="Tidwell J."/>
            <person name="Bellgard S.E."/>
            <person name="Bellgard M.I."/>
        </authorList>
    </citation>
    <scope>NUCLEOTIDE SEQUENCE</scope>
    <source>
        <tissue evidence="1">Shoot tissue taken approximately 20 cm above the soil surface</tissue>
    </source>
</reference>
<reference evidence="1" key="1">
    <citation type="submission" date="2014-09" db="EMBL/GenBank/DDBJ databases">
        <authorList>
            <person name="Magalhaes I.L.F."/>
            <person name="Oliveira U."/>
            <person name="Santos F.R."/>
            <person name="Vidigal T.H.D.A."/>
            <person name="Brescovit A.D."/>
            <person name="Santos A.J."/>
        </authorList>
    </citation>
    <scope>NUCLEOTIDE SEQUENCE</scope>
    <source>
        <tissue evidence="1">Shoot tissue taken approximately 20 cm above the soil surface</tissue>
    </source>
</reference>
<accession>A0A0A9B8P6</accession>